<gene>
    <name evidence="8" type="ORF">SAMN06264365_11790</name>
</gene>
<dbReference type="Pfam" id="PF00067">
    <property type="entry name" value="p450"/>
    <property type="match status" value="1"/>
</dbReference>
<evidence type="ECO:0000256" key="4">
    <source>
        <dbReference type="ARBA" id="ARBA00023002"/>
    </source>
</evidence>
<dbReference type="GO" id="GO:0020037">
    <property type="term" value="F:heme binding"/>
    <property type="evidence" value="ECO:0007669"/>
    <property type="project" value="InterPro"/>
</dbReference>
<dbReference type="PANTHER" id="PTHR46696">
    <property type="entry name" value="P450, PUTATIVE (EUROFUNG)-RELATED"/>
    <property type="match status" value="1"/>
</dbReference>
<reference evidence="8 9" key="1">
    <citation type="submission" date="2017-06" db="EMBL/GenBank/DDBJ databases">
        <authorList>
            <person name="Kim H.J."/>
            <person name="Triplett B.A."/>
        </authorList>
    </citation>
    <scope>NUCLEOTIDE SEQUENCE [LARGE SCALE GENOMIC DNA]</scope>
    <source>
        <strain evidence="8 9">DSM 43151</strain>
    </source>
</reference>
<name>A0A239F519_9ACTN</name>
<dbReference type="EMBL" id="FZNR01000017">
    <property type="protein sequence ID" value="SNS51996.1"/>
    <property type="molecule type" value="Genomic_DNA"/>
</dbReference>
<dbReference type="GO" id="GO:0017000">
    <property type="term" value="P:antibiotic biosynthetic process"/>
    <property type="evidence" value="ECO:0007669"/>
    <property type="project" value="UniProtKB-ARBA"/>
</dbReference>
<keyword evidence="5 7" id="KW-0408">Iron</keyword>
<protein>
    <submittedName>
        <fullName evidence="8">Cytochrome P450</fullName>
    </submittedName>
</protein>
<sequence length="397" mass="43788">MSDPIPRFPFADRPGIELTPAYLDLLRAGPLLPVQLPGGRQALLVTGSDDVRTVLADPRFSREAWQNGTLFARDSSTLALATSDPPTHTRRRRAVQQWFTHRRAEQSRPRIAAVARELMAGLVDRASTVDLIAEFTAPLPYRVISELLGIPRDDLERLLPYVPVMMSAGRFGADEVTAAREAMYDYFRAALAERGRATDPGDDLLTALLTAPEETRLSPEEIAVFGFGLLMAGGETTASHLAMCVLQLLRRPELAGPLRRDPATIPAFAEEMLRWVWFAGTGGQPHVTLEEVDLAGTVIGAGEVVVPLTDAANRDPAAFADPDELRPERTPNPHLGFGHGRHMCLGAAHARVELQEGLAAILPHLDRMELAADDSELDWRDKMFIRGLWTLPVRWRR</sequence>
<dbReference type="InterPro" id="IPR017972">
    <property type="entry name" value="Cyt_P450_CS"/>
</dbReference>
<dbReference type="Proteomes" id="UP000198415">
    <property type="component" value="Unassembled WGS sequence"/>
</dbReference>
<keyword evidence="4 7" id="KW-0560">Oxidoreductase</keyword>
<dbReference type="InterPro" id="IPR002397">
    <property type="entry name" value="Cyt_P450_B"/>
</dbReference>
<accession>A0A239F519</accession>
<keyword evidence="9" id="KW-1185">Reference proteome</keyword>
<evidence type="ECO:0000256" key="2">
    <source>
        <dbReference type="ARBA" id="ARBA00022617"/>
    </source>
</evidence>
<keyword evidence="3 7" id="KW-0479">Metal-binding</keyword>
<keyword evidence="2 7" id="KW-0349">Heme</keyword>
<dbReference type="PRINTS" id="PR00359">
    <property type="entry name" value="BP450"/>
</dbReference>
<dbReference type="FunFam" id="1.10.630.10:FF:000018">
    <property type="entry name" value="Cytochrome P450 monooxygenase"/>
    <property type="match status" value="1"/>
</dbReference>
<dbReference type="RefSeq" id="WP_089297183.1">
    <property type="nucleotide sequence ID" value="NZ_BOMU01000082.1"/>
</dbReference>
<evidence type="ECO:0000256" key="6">
    <source>
        <dbReference type="ARBA" id="ARBA00023033"/>
    </source>
</evidence>
<dbReference type="InterPro" id="IPR001128">
    <property type="entry name" value="Cyt_P450"/>
</dbReference>
<proteinExistence type="inferred from homology"/>
<dbReference type="PANTHER" id="PTHR46696:SF6">
    <property type="entry name" value="P450, PUTATIVE (EUROFUNG)-RELATED"/>
    <property type="match status" value="1"/>
</dbReference>
<dbReference type="AlphaFoldDB" id="A0A239F519"/>
<evidence type="ECO:0000256" key="5">
    <source>
        <dbReference type="ARBA" id="ARBA00023004"/>
    </source>
</evidence>
<dbReference type="GO" id="GO:0005506">
    <property type="term" value="F:iron ion binding"/>
    <property type="evidence" value="ECO:0007669"/>
    <property type="project" value="InterPro"/>
</dbReference>
<dbReference type="PROSITE" id="PS00086">
    <property type="entry name" value="CYTOCHROME_P450"/>
    <property type="match status" value="1"/>
</dbReference>
<dbReference type="GO" id="GO:0016705">
    <property type="term" value="F:oxidoreductase activity, acting on paired donors, with incorporation or reduction of molecular oxygen"/>
    <property type="evidence" value="ECO:0007669"/>
    <property type="project" value="InterPro"/>
</dbReference>
<evidence type="ECO:0000313" key="8">
    <source>
        <dbReference type="EMBL" id="SNS51996.1"/>
    </source>
</evidence>
<dbReference type="SUPFAM" id="SSF48264">
    <property type="entry name" value="Cytochrome P450"/>
    <property type="match status" value="1"/>
</dbReference>
<dbReference type="OrthoDB" id="4156795at2"/>
<organism evidence="8 9">
    <name type="scientific">Actinoplanes regularis</name>
    <dbReference type="NCBI Taxonomy" id="52697"/>
    <lineage>
        <taxon>Bacteria</taxon>
        <taxon>Bacillati</taxon>
        <taxon>Actinomycetota</taxon>
        <taxon>Actinomycetes</taxon>
        <taxon>Micromonosporales</taxon>
        <taxon>Micromonosporaceae</taxon>
        <taxon>Actinoplanes</taxon>
    </lineage>
</organism>
<dbReference type="CDD" id="cd11031">
    <property type="entry name" value="Cyp158A-like"/>
    <property type="match status" value="1"/>
</dbReference>
<evidence type="ECO:0000256" key="1">
    <source>
        <dbReference type="ARBA" id="ARBA00010617"/>
    </source>
</evidence>
<evidence type="ECO:0000256" key="7">
    <source>
        <dbReference type="RuleBase" id="RU000461"/>
    </source>
</evidence>
<evidence type="ECO:0000256" key="3">
    <source>
        <dbReference type="ARBA" id="ARBA00022723"/>
    </source>
</evidence>
<dbReference type="GO" id="GO:0004497">
    <property type="term" value="F:monooxygenase activity"/>
    <property type="evidence" value="ECO:0007669"/>
    <property type="project" value="UniProtKB-KW"/>
</dbReference>
<dbReference type="Gene3D" id="1.10.630.10">
    <property type="entry name" value="Cytochrome P450"/>
    <property type="match status" value="1"/>
</dbReference>
<comment type="similarity">
    <text evidence="1 7">Belongs to the cytochrome P450 family.</text>
</comment>
<dbReference type="InterPro" id="IPR036396">
    <property type="entry name" value="Cyt_P450_sf"/>
</dbReference>
<keyword evidence="6 7" id="KW-0503">Monooxygenase</keyword>
<evidence type="ECO:0000313" key="9">
    <source>
        <dbReference type="Proteomes" id="UP000198415"/>
    </source>
</evidence>